<dbReference type="InterPro" id="IPR019786">
    <property type="entry name" value="Zinc_finger_PHD-type_CS"/>
</dbReference>
<dbReference type="PANTHER" id="PTHR47793:SF1">
    <property type="entry name" value="HISTONE DEACETYLASE COMPLEX SUBUNIT CTI6"/>
    <property type="match status" value="1"/>
</dbReference>
<evidence type="ECO:0000256" key="4">
    <source>
        <dbReference type="PROSITE-ProRule" id="PRU00146"/>
    </source>
</evidence>
<evidence type="ECO:0000259" key="6">
    <source>
        <dbReference type="PROSITE" id="PS50016"/>
    </source>
</evidence>
<organism evidence="7 8">
    <name type="scientific">Phycomyces blakesleeanus</name>
    <dbReference type="NCBI Taxonomy" id="4837"/>
    <lineage>
        <taxon>Eukaryota</taxon>
        <taxon>Fungi</taxon>
        <taxon>Fungi incertae sedis</taxon>
        <taxon>Mucoromycota</taxon>
        <taxon>Mucoromycotina</taxon>
        <taxon>Mucoromycetes</taxon>
        <taxon>Mucorales</taxon>
        <taxon>Phycomycetaceae</taxon>
        <taxon>Phycomyces</taxon>
    </lineage>
</organism>
<keyword evidence="2 4" id="KW-0863">Zinc-finger</keyword>
<dbReference type="InterPro" id="IPR013083">
    <property type="entry name" value="Znf_RING/FYVE/PHD"/>
</dbReference>
<dbReference type="EMBL" id="JBCLYO010000002">
    <property type="protein sequence ID" value="KAL0092502.1"/>
    <property type="molecule type" value="Genomic_DNA"/>
</dbReference>
<dbReference type="Gene3D" id="3.30.40.10">
    <property type="entry name" value="Zinc/RING finger domain, C3HC4 (zinc finger)"/>
    <property type="match status" value="1"/>
</dbReference>
<feature type="region of interest" description="Disordered" evidence="5">
    <location>
        <begin position="63"/>
        <end position="103"/>
    </location>
</feature>
<proteinExistence type="predicted"/>
<dbReference type="InterPro" id="IPR001965">
    <property type="entry name" value="Znf_PHD"/>
</dbReference>
<keyword evidence="3" id="KW-0862">Zinc</keyword>
<dbReference type="InterPro" id="IPR053051">
    <property type="entry name" value="HDAC_complex_subunit"/>
</dbReference>
<reference evidence="7 8" key="1">
    <citation type="submission" date="2024-04" db="EMBL/GenBank/DDBJ databases">
        <title>Symmetric and asymmetric DNA N6-adenine methylation regulates different biological responses in Mucorales.</title>
        <authorList>
            <consortium name="Lawrence Berkeley National Laboratory"/>
            <person name="Lax C."/>
            <person name="Mondo S.J."/>
            <person name="Osorio-Concepcion M."/>
            <person name="Muszewska A."/>
            <person name="Corrochano-Luque M."/>
            <person name="Gutierrez G."/>
            <person name="Riley R."/>
            <person name="Lipzen A."/>
            <person name="Guo J."/>
            <person name="Hundley H."/>
            <person name="Amirebrahimi M."/>
            <person name="Ng V."/>
            <person name="Lorenzo-Gutierrez D."/>
            <person name="Binder U."/>
            <person name="Yang J."/>
            <person name="Song Y."/>
            <person name="Canovas D."/>
            <person name="Navarro E."/>
            <person name="Freitag M."/>
            <person name="Gabaldon T."/>
            <person name="Grigoriev I.V."/>
            <person name="Corrochano L.M."/>
            <person name="Nicolas F.E."/>
            <person name="Garre V."/>
        </authorList>
    </citation>
    <scope>NUCLEOTIDE SEQUENCE [LARGE SCALE GENOMIC DNA]</scope>
    <source>
        <strain evidence="7 8">L51</strain>
    </source>
</reference>
<keyword evidence="8" id="KW-1185">Reference proteome</keyword>
<sequence length="436" mass="48052">EEGSSDSGSITRCVCGETHNSGLMVQCDKCEVWQHCECVGLEEQDIPDQYYCEQCKPENHSVVRQTHGRTRRSYRSGGKAAVAADKKAPKKRMTLNSREASMPLEDVLAARNALESATKLSTESPTELERPSTNTPSTTKPIKTKRSASREPANKRGNSTTSKRGQATKPRSRTSTPQPNEPIQPPVDIGASIFQHFSLEARAASPPARIRVPSARMSILDMNKRAKQILEYISTLQVEMANKDNSSVKKEHVHTTSKPWTPKTSDEGGDLLSSIEVTGISMEITREDIVAGVDSKRKKFRPDPISIPTQIDPDSPSSSLSSASTLPLDEPPPSLADIEKSVAEEAIERQDALIGNKTQSSLEIMDVLTRELIRFQRRFGSGSMSLQSRLNGSGSSMRTREEGRLVEIEGRTTRSRDMAISNNLRSLQDKRATYLS</sequence>
<evidence type="ECO:0000313" key="8">
    <source>
        <dbReference type="Proteomes" id="UP001448207"/>
    </source>
</evidence>
<dbReference type="PROSITE" id="PS01359">
    <property type="entry name" value="ZF_PHD_1"/>
    <property type="match status" value="1"/>
</dbReference>
<dbReference type="Pfam" id="PF20826">
    <property type="entry name" value="PHD_5"/>
    <property type="match status" value="1"/>
</dbReference>
<name>A0ABR3B8W5_PHYBL</name>
<dbReference type="PANTHER" id="PTHR47793">
    <property type="entry name" value="HISTONE DEACETYLASE COMPLEX SUBUNIT CTI6"/>
    <property type="match status" value="1"/>
</dbReference>
<evidence type="ECO:0000256" key="2">
    <source>
        <dbReference type="ARBA" id="ARBA00022771"/>
    </source>
</evidence>
<dbReference type="InterPro" id="IPR019787">
    <property type="entry name" value="Znf_PHD-finger"/>
</dbReference>
<dbReference type="SMART" id="SM00249">
    <property type="entry name" value="PHD"/>
    <property type="match status" value="1"/>
</dbReference>
<keyword evidence="1" id="KW-0479">Metal-binding</keyword>
<feature type="compositionally biased region" description="Low complexity" evidence="5">
    <location>
        <begin position="312"/>
        <end position="328"/>
    </location>
</feature>
<feature type="non-terminal residue" evidence="7">
    <location>
        <position position="1"/>
    </location>
</feature>
<evidence type="ECO:0000313" key="7">
    <source>
        <dbReference type="EMBL" id="KAL0092502.1"/>
    </source>
</evidence>
<feature type="domain" description="PHD-type" evidence="6">
    <location>
        <begin position="10"/>
        <end position="58"/>
    </location>
</feature>
<gene>
    <name evidence="7" type="ORF">J3Q64DRAFT_1633808</name>
</gene>
<comment type="caution">
    <text evidence="7">The sequence shown here is derived from an EMBL/GenBank/DDBJ whole genome shotgun (WGS) entry which is preliminary data.</text>
</comment>
<accession>A0ABR3B8W5</accession>
<dbReference type="Proteomes" id="UP001448207">
    <property type="component" value="Unassembled WGS sequence"/>
</dbReference>
<feature type="region of interest" description="Disordered" evidence="5">
    <location>
        <begin position="117"/>
        <end position="187"/>
    </location>
</feature>
<dbReference type="PROSITE" id="PS50016">
    <property type="entry name" value="ZF_PHD_2"/>
    <property type="match status" value="1"/>
</dbReference>
<protein>
    <recommendedName>
        <fullName evidence="6">PHD-type domain-containing protein</fullName>
    </recommendedName>
</protein>
<feature type="compositionally biased region" description="Polar residues" evidence="5">
    <location>
        <begin position="156"/>
        <end position="165"/>
    </location>
</feature>
<evidence type="ECO:0000256" key="3">
    <source>
        <dbReference type="ARBA" id="ARBA00022833"/>
    </source>
</evidence>
<dbReference type="SUPFAM" id="SSF57903">
    <property type="entry name" value="FYVE/PHD zinc finger"/>
    <property type="match status" value="1"/>
</dbReference>
<evidence type="ECO:0000256" key="1">
    <source>
        <dbReference type="ARBA" id="ARBA00022723"/>
    </source>
</evidence>
<evidence type="ECO:0000256" key="5">
    <source>
        <dbReference type="SAM" id="MobiDB-lite"/>
    </source>
</evidence>
<feature type="region of interest" description="Disordered" evidence="5">
    <location>
        <begin position="247"/>
        <end position="269"/>
    </location>
</feature>
<feature type="region of interest" description="Disordered" evidence="5">
    <location>
        <begin position="295"/>
        <end position="335"/>
    </location>
</feature>
<feature type="compositionally biased region" description="Polar residues" evidence="5">
    <location>
        <begin position="118"/>
        <end position="141"/>
    </location>
</feature>
<dbReference type="InterPro" id="IPR011011">
    <property type="entry name" value="Znf_FYVE_PHD"/>
</dbReference>
<dbReference type="CDD" id="cd15550">
    <property type="entry name" value="PHD_MLL5"/>
    <property type="match status" value="1"/>
</dbReference>